<name>A0ABX2CXV1_9CYAN</name>
<organism evidence="2 3">
    <name type="scientific">Microcoleus asticus IPMA8</name>
    <dbReference type="NCBI Taxonomy" id="2563858"/>
    <lineage>
        <taxon>Bacteria</taxon>
        <taxon>Bacillati</taxon>
        <taxon>Cyanobacteriota</taxon>
        <taxon>Cyanophyceae</taxon>
        <taxon>Oscillatoriophycideae</taxon>
        <taxon>Oscillatoriales</taxon>
        <taxon>Microcoleaceae</taxon>
        <taxon>Microcoleus</taxon>
        <taxon>Microcoleus asticus</taxon>
    </lineage>
</organism>
<accession>A0ABX2CXV1</accession>
<protein>
    <recommendedName>
        <fullName evidence="1">CdiI immunity protein domain-containing protein</fullName>
    </recommendedName>
</protein>
<reference evidence="2 3" key="1">
    <citation type="journal article" date="2020" name="Sci. Rep.">
        <title>A novel cyanobacterial geosmin producer, revising GeoA distribution and dispersion patterns in Bacteria.</title>
        <authorList>
            <person name="Churro C."/>
            <person name="Semedo-Aguiar A.P."/>
            <person name="Silva A.D."/>
            <person name="Pereira-Leal J.B."/>
            <person name="Leite R.B."/>
        </authorList>
    </citation>
    <scope>NUCLEOTIDE SEQUENCE [LARGE SCALE GENOMIC DNA]</scope>
    <source>
        <strain evidence="2 3">IPMA8</strain>
    </source>
</reference>
<proteinExistence type="predicted"/>
<feature type="domain" description="CdiI immunity protein" evidence="1">
    <location>
        <begin position="4"/>
        <end position="94"/>
    </location>
</feature>
<dbReference type="InterPro" id="IPR041129">
    <property type="entry name" value="CdiI_2"/>
</dbReference>
<dbReference type="CDD" id="cd20687">
    <property type="entry name" value="CdiI_Ykris-like"/>
    <property type="match status" value="1"/>
</dbReference>
<dbReference type="EMBL" id="SRRZ01000048">
    <property type="protein sequence ID" value="NQE35146.1"/>
    <property type="molecule type" value="Genomic_DNA"/>
</dbReference>
<evidence type="ECO:0000313" key="2">
    <source>
        <dbReference type="EMBL" id="NQE35146.1"/>
    </source>
</evidence>
<comment type="caution">
    <text evidence="2">The sequence shown here is derived from an EMBL/GenBank/DDBJ whole genome shotgun (WGS) entry which is preliminary data.</text>
</comment>
<dbReference type="Proteomes" id="UP000702425">
    <property type="component" value="Unassembled WGS sequence"/>
</dbReference>
<keyword evidence="3" id="KW-1185">Reference proteome</keyword>
<dbReference type="RefSeq" id="WP_172188304.1">
    <property type="nucleotide sequence ID" value="NZ_CAWPPK010000261.1"/>
</dbReference>
<evidence type="ECO:0000313" key="3">
    <source>
        <dbReference type="Proteomes" id="UP000702425"/>
    </source>
</evidence>
<gene>
    <name evidence="2" type="ORF">E5S67_02876</name>
</gene>
<evidence type="ECO:0000259" key="1">
    <source>
        <dbReference type="Pfam" id="PF18593"/>
    </source>
</evidence>
<sequence>MINQFPHLTQFFSSYFHQDWPLEANSPSDVVEDYRNSESRASVEAASQELDKLLKMPIAPADLETFILDELGCYYDPNSENQTVREWLEAVQESLKNPS</sequence>
<dbReference type="Pfam" id="PF18593">
    <property type="entry name" value="CdiI_2"/>
    <property type="match status" value="1"/>
</dbReference>